<name>A0A2G5SFP4_9PELO</name>
<accession>A0A2G5SFP4</accession>
<evidence type="ECO:0000313" key="3">
    <source>
        <dbReference type="EMBL" id="PIC13894.1"/>
    </source>
</evidence>
<gene>
    <name evidence="3" type="ORF">B9Z55_027478</name>
</gene>
<feature type="transmembrane region" description="Helical" evidence="2">
    <location>
        <begin position="95"/>
        <end position="117"/>
    </location>
</feature>
<keyword evidence="2" id="KW-1133">Transmembrane helix</keyword>
<keyword evidence="1" id="KW-0175">Coiled coil</keyword>
<protein>
    <submittedName>
        <fullName evidence="3">Uncharacterized protein</fullName>
    </submittedName>
</protein>
<feature type="coiled-coil region" evidence="1">
    <location>
        <begin position="31"/>
        <end position="58"/>
    </location>
</feature>
<keyword evidence="2" id="KW-0812">Transmembrane</keyword>
<sequence length="243" mass="28813">MSRRSLLLEELEKQLANFFNGLKDANLPDEISNVEKMEKNLKKKKEVLESRIRQKKANLWWPKLLLKCVMANSIFTIPYNTIYHPEDETGPWPRTASYVAAVTLLLLFGFAVFEAIIDEIADRKHRRNGDDLLESIDEKEETEMDKLINRYHKYFEDLMVNYILIHRRYKRVCNQYLLYFIVGNLIVWMNVFSSVIDTFFYNTKQDSQKTLNGILQVFILIISPVVNYRIIMNTIDEDNKVQF</sequence>
<dbReference type="EMBL" id="PDUG01000010">
    <property type="protein sequence ID" value="PIC13894.1"/>
    <property type="molecule type" value="Genomic_DNA"/>
</dbReference>
<organism evidence="3 4">
    <name type="scientific">Caenorhabditis nigoni</name>
    <dbReference type="NCBI Taxonomy" id="1611254"/>
    <lineage>
        <taxon>Eukaryota</taxon>
        <taxon>Metazoa</taxon>
        <taxon>Ecdysozoa</taxon>
        <taxon>Nematoda</taxon>
        <taxon>Chromadorea</taxon>
        <taxon>Rhabditida</taxon>
        <taxon>Rhabditina</taxon>
        <taxon>Rhabditomorpha</taxon>
        <taxon>Rhabditoidea</taxon>
        <taxon>Rhabditidae</taxon>
        <taxon>Peloderinae</taxon>
        <taxon>Caenorhabditis</taxon>
    </lineage>
</organism>
<dbReference type="Proteomes" id="UP000230233">
    <property type="component" value="Unassembled WGS sequence"/>
</dbReference>
<proteinExistence type="predicted"/>
<keyword evidence="4" id="KW-1185">Reference proteome</keyword>
<reference evidence="4" key="1">
    <citation type="submission" date="2017-10" db="EMBL/GenBank/DDBJ databases">
        <title>Rapid genome shrinkage in a self-fertile nematode reveals novel sperm competition proteins.</title>
        <authorList>
            <person name="Yin D."/>
            <person name="Schwarz E.M."/>
            <person name="Thomas C.G."/>
            <person name="Felde R.L."/>
            <person name="Korf I.F."/>
            <person name="Cutter A.D."/>
            <person name="Schartner C.M."/>
            <person name="Ralston E.J."/>
            <person name="Meyer B.J."/>
            <person name="Haag E.S."/>
        </authorList>
    </citation>
    <scope>NUCLEOTIDE SEQUENCE [LARGE SCALE GENOMIC DNA]</scope>
    <source>
        <strain evidence="4">JU1422</strain>
    </source>
</reference>
<feature type="transmembrane region" description="Helical" evidence="2">
    <location>
        <begin position="213"/>
        <end position="231"/>
    </location>
</feature>
<feature type="transmembrane region" description="Helical" evidence="2">
    <location>
        <begin position="64"/>
        <end position="83"/>
    </location>
</feature>
<evidence type="ECO:0000256" key="1">
    <source>
        <dbReference type="SAM" id="Coils"/>
    </source>
</evidence>
<evidence type="ECO:0000256" key="2">
    <source>
        <dbReference type="SAM" id="Phobius"/>
    </source>
</evidence>
<feature type="transmembrane region" description="Helical" evidence="2">
    <location>
        <begin position="176"/>
        <end position="201"/>
    </location>
</feature>
<evidence type="ECO:0000313" key="4">
    <source>
        <dbReference type="Proteomes" id="UP000230233"/>
    </source>
</evidence>
<keyword evidence="2" id="KW-0472">Membrane</keyword>
<dbReference type="AlphaFoldDB" id="A0A2G5SFP4"/>
<comment type="caution">
    <text evidence="3">The sequence shown here is derived from an EMBL/GenBank/DDBJ whole genome shotgun (WGS) entry which is preliminary data.</text>
</comment>